<evidence type="ECO:0000259" key="3">
    <source>
        <dbReference type="PROSITE" id="PS51178"/>
    </source>
</evidence>
<keyword evidence="2" id="KW-1133">Transmembrane helix</keyword>
<keyword evidence="2" id="KW-0472">Membrane</keyword>
<dbReference type="EMBL" id="QXGJ01000006">
    <property type="protein sequence ID" value="RSX50636.1"/>
    <property type="molecule type" value="Genomic_DNA"/>
</dbReference>
<dbReference type="CDD" id="cd06577">
    <property type="entry name" value="PASTA_pknB"/>
    <property type="match status" value="1"/>
</dbReference>
<proteinExistence type="predicted"/>
<comment type="caution">
    <text evidence="4">The sequence shown here is derived from an EMBL/GenBank/DDBJ whole genome shotgun (WGS) entry which is preliminary data.</text>
</comment>
<dbReference type="Gene3D" id="3.30.10.20">
    <property type="match status" value="1"/>
</dbReference>
<feature type="domain" description="PASTA" evidence="3">
    <location>
        <begin position="187"/>
        <end position="253"/>
    </location>
</feature>
<keyword evidence="4" id="KW-0808">Transferase</keyword>
<feature type="region of interest" description="Disordered" evidence="1">
    <location>
        <begin position="27"/>
        <end position="68"/>
    </location>
</feature>
<keyword evidence="4" id="KW-0723">Serine/threonine-protein kinase</keyword>
<keyword evidence="4" id="KW-0418">Kinase</keyword>
<keyword evidence="5" id="KW-1185">Reference proteome</keyword>
<keyword evidence="2" id="KW-0812">Transmembrane</keyword>
<reference evidence="4 5" key="1">
    <citation type="submission" date="2018-09" db="EMBL/GenBank/DDBJ databases">
        <title>Characterization of the phylogenetic diversity of five novel species belonging to the genus Bifidobacterium.</title>
        <authorList>
            <person name="Lugli G.A."/>
            <person name="Duranti S."/>
            <person name="Milani C."/>
        </authorList>
    </citation>
    <scope>NUCLEOTIDE SEQUENCE [LARGE SCALE GENOMIC DNA]</scope>
    <source>
        <strain evidence="4 5">2028B</strain>
    </source>
</reference>
<sequence length="596" mass="62331">MFCKYCGTKANDGEKFCVGCGRPLKSTPTTPAATPSWQSTPPSNGTSPMGTQPPTGTMTNGTPATSPTSAATAKRLPLNILLIVAIVAVVLGALFFTYHQGWQRNEAYALPAASEIPQSNGSSTTGDKNPTAVNVVAELRRQGIKTKVQKVYSGKTVGAFTGYDGMKPGDTVKNGQTVTVNESMGPGVPKGTEGSKAADVVTTLKDMNVPVTFHQMPVTDTSKHPEGTVLATYPADGAAVTDKSTGIQVGVATATTQVNTVGYDVIGMDKDEAQSKFVSQGLTVTMTPRFSSKQYLGKIVDSEPKPGVVRSAGSAVTLYYGVDASQKNDVVGQELGYGSTDIAMTNTTALAGKYCTDNGDCVTLKTAATSSKPYTLAVDGQQNVGDYGSDTVWDGLSLCAYSQDAYGCVPNPSASYMTDSMKDFLIDGDTGAMELFSGFGLPNCGDNPFVGDGPVSCVNGKTVFGTSGISGASGDQSDLTYVPKEFFVVMPVGADLDKLKADGYFDGSSNYKPDANRVYLIRRDNSAYKTVKADNGSTLTVDPYSPGPSMKPFKQAPNANNVYYLVEGLQDIDWSSLPGIDVTPSSSASSDASEKQ</sequence>
<name>A0A430FCR8_9BIFI</name>
<dbReference type="Proteomes" id="UP000288607">
    <property type="component" value="Unassembled WGS sequence"/>
</dbReference>
<accession>A0A430FCR8</accession>
<evidence type="ECO:0000256" key="1">
    <source>
        <dbReference type="SAM" id="MobiDB-lite"/>
    </source>
</evidence>
<dbReference type="PROSITE" id="PS51178">
    <property type="entry name" value="PASTA"/>
    <property type="match status" value="2"/>
</dbReference>
<protein>
    <submittedName>
        <fullName evidence="4">Serine/threonine protein kinase</fullName>
    </submittedName>
</protein>
<evidence type="ECO:0000313" key="5">
    <source>
        <dbReference type="Proteomes" id="UP000288607"/>
    </source>
</evidence>
<gene>
    <name evidence="4" type="ORF">D2E23_1301</name>
</gene>
<feature type="transmembrane region" description="Helical" evidence="2">
    <location>
        <begin position="76"/>
        <end position="98"/>
    </location>
</feature>
<organism evidence="4 5">
    <name type="scientific">Bifidobacterium callimiconis</name>
    <dbReference type="NCBI Taxonomy" id="2306973"/>
    <lineage>
        <taxon>Bacteria</taxon>
        <taxon>Bacillati</taxon>
        <taxon>Actinomycetota</taxon>
        <taxon>Actinomycetes</taxon>
        <taxon>Bifidobacteriales</taxon>
        <taxon>Bifidobacteriaceae</taxon>
        <taxon>Bifidobacterium</taxon>
    </lineage>
</organism>
<evidence type="ECO:0000256" key="2">
    <source>
        <dbReference type="SAM" id="Phobius"/>
    </source>
</evidence>
<dbReference type="AlphaFoldDB" id="A0A430FCR8"/>
<dbReference type="Pfam" id="PF03793">
    <property type="entry name" value="PASTA"/>
    <property type="match status" value="1"/>
</dbReference>
<evidence type="ECO:0000313" key="4">
    <source>
        <dbReference type="EMBL" id="RSX50636.1"/>
    </source>
</evidence>
<dbReference type="InterPro" id="IPR005543">
    <property type="entry name" value="PASTA_dom"/>
</dbReference>
<dbReference type="GO" id="GO:0004674">
    <property type="term" value="F:protein serine/threonine kinase activity"/>
    <property type="evidence" value="ECO:0007669"/>
    <property type="project" value="UniProtKB-KW"/>
</dbReference>
<feature type="domain" description="PASTA" evidence="3">
    <location>
        <begin position="256"/>
        <end position="322"/>
    </location>
</feature>